<organism evidence="1 2">
    <name type="scientific">Colletotrichum truncatum</name>
    <name type="common">Anthracnose fungus</name>
    <name type="synonym">Colletotrichum capsici</name>
    <dbReference type="NCBI Taxonomy" id="5467"/>
    <lineage>
        <taxon>Eukaryota</taxon>
        <taxon>Fungi</taxon>
        <taxon>Dikarya</taxon>
        <taxon>Ascomycota</taxon>
        <taxon>Pezizomycotina</taxon>
        <taxon>Sordariomycetes</taxon>
        <taxon>Hypocreomycetidae</taxon>
        <taxon>Glomerellales</taxon>
        <taxon>Glomerellaceae</taxon>
        <taxon>Colletotrichum</taxon>
        <taxon>Colletotrichum truncatum species complex</taxon>
    </lineage>
</organism>
<sequence length="521" mass="58377">MSLLDLGDRLGPSGSLIGAGLVLLLAYFIINPVSLDREEPPLVRPKVPFIGHIIGIFQHSWYYLTMVYHRSNKLSIFTLPMLNGKMYVIADPELTQSFLRNRHLSFDPHLRDTILGLACIRPETLVIWDNPDFYIPWVKIIYDHMGGKSLLQLNTSVLRHMAASLNGLDAAGLQVEDLYKWNRDILTLASTDSLYGEKNPFRRNKELIEAYWTYEREIPKMMPNILPSLIAPKGYRARSDLIQAFTNYFNAGYDASPEVPPLVKDRCAYASKFQMPPSEIAAIELIFAHGALSNTFPTYYWLFTRVFNQPSLVERLREEVSSVIEETGTTSDGQRKVTLHAEKLEEKLPLLMSCYRETHRLSADGIIARKVMADTTISDGQKRSYVLKKGSHAQALQGGMQKDKDIWGENVKDFVGDRFLKLAEEKGEMVSSYTARGFFGFGGGKHICPGRFFAGGEILGSMILLLSSFDVTTPEGGAIPVPGATKIPVTGSMGKPVPGSDLRGRITRRPGWENVQWEIAP</sequence>
<comment type="caution">
    <text evidence="1">The sequence shown here is derived from an EMBL/GenBank/DDBJ whole genome shotgun (WGS) entry which is preliminary data.</text>
</comment>
<keyword evidence="2" id="KW-1185">Reference proteome</keyword>
<gene>
    <name evidence="1" type="ORF">CTRU02_208168</name>
</gene>
<accession>A0ACC3YVK1</accession>
<dbReference type="EMBL" id="VUJX02000005">
    <property type="protein sequence ID" value="KAL0935953.1"/>
    <property type="molecule type" value="Genomic_DNA"/>
</dbReference>
<reference evidence="1 2" key="1">
    <citation type="journal article" date="2020" name="Phytopathology">
        <title>Genome Sequence Resources of Colletotrichum truncatum, C. plurivorum, C. musicola, and C. sojae: Four Species Pathogenic to Soybean (Glycine max).</title>
        <authorList>
            <person name="Rogerio F."/>
            <person name="Boufleur T.R."/>
            <person name="Ciampi-Guillardi M."/>
            <person name="Sukno S.A."/>
            <person name="Thon M.R."/>
            <person name="Massola Junior N.S."/>
            <person name="Baroncelli R."/>
        </authorList>
    </citation>
    <scope>NUCLEOTIDE SEQUENCE [LARGE SCALE GENOMIC DNA]</scope>
    <source>
        <strain evidence="1 2">CMES1059</strain>
    </source>
</reference>
<protein>
    <submittedName>
        <fullName evidence="1">Prostacyclin synthase</fullName>
    </submittedName>
</protein>
<proteinExistence type="predicted"/>
<evidence type="ECO:0000313" key="1">
    <source>
        <dbReference type="EMBL" id="KAL0935953.1"/>
    </source>
</evidence>
<evidence type="ECO:0000313" key="2">
    <source>
        <dbReference type="Proteomes" id="UP000805649"/>
    </source>
</evidence>
<dbReference type="Proteomes" id="UP000805649">
    <property type="component" value="Unassembled WGS sequence"/>
</dbReference>
<name>A0ACC3YVK1_COLTU</name>